<evidence type="ECO:0000256" key="3">
    <source>
        <dbReference type="ARBA" id="ARBA00022679"/>
    </source>
</evidence>
<dbReference type="SUPFAM" id="SSF46973">
    <property type="entry name" value="Enzyme IIa from lactose specific PTS, IIa-lac"/>
    <property type="match status" value="1"/>
</dbReference>
<feature type="binding site" evidence="6">
    <location>
        <position position="75"/>
    </location>
    <ligand>
        <name>Mg(2+)</name>
        <dbReference type="ChEBI" id="CHEBI:18420"/>
        <note>ligand shared between all trimeric partners</note>
    </ligand>
</feature>
<comment type="cofactor">
    <cofactor evidence="6">
        <name>Mg(2+)</name>
        <dbReference type="ChEBI" id="CHEBI:18420"/>
    </cofactor>
    <text evidence="6">Binds 1 Mg(2+) ion per trimer.</text>
</comment>
<evidence type="ECO:0000256" key="4">
    <source>
        <dbReference type="ARBA" id="ARBA00022683"/>
    </source>
</evidence>
<reference evidence="8" key="1">
    <citation type="submission" date="2023-03" db="EMBL/GenBank/DDBJ databases">
        <authorList>
            <person name="Shen W."/>
            <person name="Cai J."/>
        </authorList>
    </citation>
    <scope>NUCLEOTIDE SEQUENCE</scope>
    <source>
        <strain evidence="8">B226-2</strain>
    </source>
</reference>
<dbReference type="InterPro" id="IPR003188">
    <property type="entry name" value="PTS_IIA_lac/cel"/>
</dbReference>
<dbReference type="PIRSF" id="PIRSF000699">
    <property type="entry name" value="PTS_IILac_III"/>
    <property type="match status" value="1"/>
</dbReference>
<dbReference type="Proteomes" id="UP001256711">
    <property type="component" value="Unassembled WGS sequence"/>
</dbReference>
<dbReference type="GO" id="GO:0009401">
    <property type="term" value="P:phosphoenolpyruvate-dependent sugar phosphotransferase system"/>
    <property type="evidence" value="ECO:0007669"/>
    <property type="project" value="UniProtKB-KW"/>
</dbReference>
<evidence type="ECO:0000256" key="1">
    <source>
        <dbReference type="ARBA" id="ARBA00022448"/>
    </source>
</evidence>
<dbReference type="EMBL" id="JARQBJ010000001">
    <property type="protein sequence ID" value="MDT2808956.1"/>
    <property type="molecule type" value="Genomic_DNA"/>
</dbReference>
<keyword evidence="4" id="KW-0598">Phosphotransferase system</keyword>
<keyword evidence="6" id="KW-0479">Metal-binding</keyword>
<keyword evidence="6" id="KW-0460">Magnesium</keyword>
<evidence type="ECO:0000313" key="8">
    <source>
        <dbReference type="EMBL" id="MDT2808956.1"/>
    </source>
</evidence>
<name>A0AAW8TW87_9ENTE</name>
<dbReference type="GO" id="GO:0016740">
    <property type="term" value="F:transferase activity"/>
    <property type="evidence" value="ECO:0007669"/>
    <property type="project" value="UniProtKB-KW"/>
</dbReference>
<protein>
    <submittedName>
        <fullName evidence="8">PTS lactose/cellobiose transporter subunit IIA</fullName>
    </submittedName>
</protein>
<feature type="modified residue" description="Phosphohistidine; by HPr" evidence="7">
    <location>
        <position position="72"/>
    </location>
</feature>
<evidence type="ECO:0000256" key="7">
    <source>
        <dbReference type="PROSITE-ProRule" id="PRU00418"/>
    </source>
</evidence>
<keyword evidence="2" id="KW-0762">Sugar transport</keyword>
<proteinExistence type="predicted"/>
<organism evidence="8 9">
    <name type="scientific">Enterococcus asini</name>
    <dbReference type="NCBI Taxonomy" id="57732"/>
    <lineage>
        <taxon>Bacteria</taxon>
        <taxon>Bacillati</taxon>
        <taxon>Bacillota</taxon>
        <taxon>Bacilli</taxon>
        <taxon>Lactobacillales</taxon>
        <taxon>Enterococcaceae</taxon>
        <taxon>Enterococcus</taxon>
    </lineage>
</organism>
<sequence length="113" mass="12448">MENDIMQIIAFAGNARSLALKSIRAAKTGGEPEAASQLWQAQQDLKIAQKAHQRLLCQGATNELTFSLFLLHGEDHLMGALTTIDLAKELIDLYAMQNQLQQALEKLKEGESV</sequence>
<dbReference type="AlphaFoldDB" id="A0AAW8TW87"/>
<evidence type="ECO:0000256" key="2">
    <source>
        <dbReference type="ARBA" id="ARBA00022597"/>
    </source>
</evidence>
<evidence type="ECO:0000313" key="9">
    <source>
        <dbReference type="Proteomes" id="UP001256711"/>
    </source>
</evidence>
<accession>A0AAW8TW87</accession>
<dbReference type="PROSITE" id="PS51095">
    <property type="entry name" value="PTS_EIIA_TYPE_3"/>
    <property type="match status" value="1"/>
</dbReference>
<dbReference type="PANTHER" id="PTHR34382:SF7">
    <property type="entry name" value="PTS SYSTEM N,N'-DIACETYLCHITOBIOSE-SPECIFIC EIIA COMPONENT"/>
    <property type="match status" value="1"/>
</dbReference>
<keyword evidence="1" id="KW-0813">Transport</keyword>
<evidence type="ECO:0000256" key="5">
    <source>
        <dbReference type="PIRSR" id="PIRSR000699-1"/>
    </source>
</evidence>
<evidence type="ECO:0000256" key="6">
    <source>
        <dbReference type="PIRSR" id="PIRSR000699-2"/>
    </source>
</evidence>
<comment type="caution">
    <text evidence="8">The sequence shown here is derived from an EMBL/GenBank/DDBJ whole genome shotgun (WGS) entry which is preliminary data.</text>
</comment>
<dbReference type="GO" id="GO:0046872">
    <property type="term" value="F:metal ion binding"/>
    <property type="evidence" value="ECO:0007669"/>
    <property type="project" value="UniProtKB-KW"/>
</dbReference>
<dbReference type="RefSeq" id="WP_270596190.1">
    <property type="nucleotide sequence ID" value="NZ_CAJJLU010000001.1"/>
</dbReference>
<dbReference type="Pfam" id="PF02255">
    <property type="entry name" value="PTS_IIA"/>
    <property type="match status" value="1"/>
</dbReference>
<dbReference type="PANTHER" id="PTHR34382">
    <property type="entry name" value="PTS SYSTEM N,N'-DIACETYLCHITOBIOSE-SPECIFIC EIIA COMPONENT"/>
    <property type="match status" value="1"/>
</dbReference>
<feature type="active site" description="Tele-phosphohistidine intermediate" evidence="5">
    <location>
        <position position="72"/>
    </location>
</feature>
<dbReference type="InterPro" id="IPR036542">
    <property type="entry name" value="PTS_IIA_lac/cel_sf"/>
</dbReference>
<keyword evidence="3" id="KW-0808">Transferase</keyword>
<dbReference type="Gene3D" id="1.20.58.80">
    <property type="entry name" value="Phosphotransferase system, lactose/cellobiose-type IIA subunit"/>
    <property type="match status" value="1"/>
</dbReference>
<gene>
    <name evidence="8" type="ORF">P7H43_00375</name>
</gene>